<dbReference type="GO" id="GO:0000245">
    <property type="term" value="P:spliceosomal complex assembly"/>
    <property type="evidence" value="ECO:0007669"/>
    <property type="project" value="TreeGrafter"/>
</dbReference>
<dbReference type="GO" id="GO:0050684">
    <property type="term" value="P:regulation of mRNA processing"/>
    <property type="evidence" value="ECO:0007669"/>
    <property type="project" value="TreeGrafter"/>
</dbReference>
<dbReference type="OrthoDB" id="5979581at2759"/>
<dbReference type="InterPro" id="IPR008266">
    <property type="entry name" value="Tyr_kinase_AS"/>
</dbReference>
<reference evidence="10 11" key="1">
    <citation type="journal article" date="2020" name="ISME J.">
        <title>Uncovering the hidden diversity of litter-decomposition mechanisms in mushroom-forming fungi.</title>
        <authorList>
            <person name="Floudas D."/>
            <person name="Bentzer J."/>
            <person name="Ahren D."/>
            <person name="Johansson T."/>
            <person name="Persson P."/>
            <person name="Tunlid A."/>
        </authorList>
    </citation>
    <scope>NUCLEOTIDE SEQUENCE [LARGE SCALE GENOMIC DNA]</scope>
    <source>
        <strain evidence="10 11">CBS 101986</strain>
    </source>
</reference>
<protein>
    <recommendedName>
        <fullName evidence="1">non-specific serine/threonine protein kinase</fullName>
        <ecNumber evidence="1">2.7.11.1</ecNumber>
    </recommendedName>
</protein>
<keyword evidence="3" id="KW-0808">Transferase</keyword>
<evidence type="ECO:0000256" key="6">
    <source>
        <dbReference type="ARBA" id="ARBA00022840"/>
    </source>
</evidence>
<comment type="catalytic activity">
    <reaction evidence="7">
        <text>L-threonyl-[protein] + ATP = O-phospho-L-threonyl-[protein] + ADP + H(+)</text>
        <dbReference type="Rhea" id="RHEA:46608"/>
        <dbReference type="Rhea" id="RHEA-COMP:11060"/>
        <dbReference type="Rhea" id="RHEA-COMP:11605"/>
        <dbReference type="ChEBI" id="CHEBI:15378"/>
        <dbReference type="ChEBI" id="CHEBI:30013"/>
        <dbReference type="ChEBI" id="CHEBI:30616"/>
        <dbReference type="ChEBI" id="CHEBI:61977"/>
        <dbReference type="ChEBI" id="CHEBI:456216"/>
        <dbReference type="EC" id="2.7.11.1"/>
    </reaction>
</comment>
<dbReference type="GO" id="GO:0005524">
    <property type="term" value="F:ATP binding"/>
    <property type="evidence" value="ECO:0007669"/>
    <property type="project" value="UniProtKB-KW"/>
</dbReference>
<keyword evidence="11" id="KW-1185">Reference proteome</keyword>
<evidence type="ECO:0000313" key="11">
    <source>
        <dbReference type="Proteomes" id="UP000567179"/>
    </source>
</evidence>
<dbReference type="AlphaFoldDB" id="A0A8H5BAB6"/>
<keyword evidence="2" id="KW-0723">Serine/threonine-protein kinase</keyword>
<evidence type="ECO:0000259" key="9">
    <source>
        <dbReference type="PROSITE" id="PS50011"/>
    </source>
</evidence>
<feature type="domain" description="Protein kinase" evidence="9">
    <location>
        <begin position="37"/>
        <end position="445"/>
    </location>
</feature>
<accession>A0A8H5BAB6</accession>
<dbReference type="Proteomes" id="UP000567179">
    <property type="component" value="Unassembled WGS sequence"/>
</dbReference>
<evidence type="ECO:0000256" key="1">
    <source>
        <dbReference type="ARBA" id="ARBA00012513"/>
    </source>
</evidence>
<dbReference type="EMBL" id="JAACJJ010000029">
    <property type="protein sequence ID" value="KAF5319684.1"/>
    <property type="molecule type" value="Genomic_DNA"/>
</dbReference>
<gene>
    <name evidence="10" type="ORF">D9619_008886</name>
</gene>
<dbReference type="Pfam" id="PF00069">
    <property type="entry name" value="Pkinase"/>
    <property type="match status" value="1"/>
</dbReference>
<organism evidence="10 11">
    <name type="scientific">Psilocybe cf. subviscida</name>
    <dbReference type="NCBI Taxonomy" id="2480587"/>
    <lineage>
        <taxon>Eukaryota</taxon>
        <taxon>Fungi</taxon>
        <taxon>Dikarya</taxon>
        <taxon>Basidiomycota</taxon>
        <taxon>Agaricomycotina</taxon>
        <taxon>Agaricomycetes</taxon>
        <taxon>Agaricomycetidae</taxon>
        <taxon>Agaricales</taxon>
        <taxon>Agaricineae</taxon>
        <taxon>Strophariaceae</taxon>
        <taxon>Psilocybe</taxon>
    </lineage>
</organism>
<evidence type="ECO:0000313" key="10">
    <source>
        <dbReference type="EMBL" id="KAF5319684.1"/>
    </source>
</evidence>
<dbReference type="GO" id="GO:0004674">
    <property type="term" value="F:protein serine/threonine kinase activity"/>
    <property type="evidence" value="ECO:0007669"/>
    <property type="project" value="UniProtKB-KW"/>
</dbReference>
<dbReference type="SUPFAM" id="SSF56112">
    <property type="entry name" value="Protein kinase-like (PK-like)"/>
    <property type="match status" value="1"/>
</dbReference>
<dbReference type="PROSITE" id="PS00109">
    <property type="entry name" value="PROTEIN_KINASE_TYR"/>
    <property type="match status" value="1"/>
</dbReference>
<dbReference type="EC" id="2.7.11.1" evidence="1"/>
<dbReference type="SMART" id="SM00220">
    <property type="entry name" value="S_TKc"/>
    <property type="match status" value="1"/>
</dbReference>
<evidence type="ECO:0000256" key="3">
    <source>
        <dbReference type="ARBA" id="ARBA00022679"/>
    </source>
</evidence>
<dbReference type="Gene3D" id="3.30.200.20">
    <property type="entry name" value="Phosphorylase Kinase, domain 1"/>
    <property type="match status" value="1"/>
</dbReference>
<comment type="catalytic activity">
    <reaction evidence="8">
        <text>L-seryl-[protein] + ATP = O-phospho-L-seryl-[protein] + ADP + H(+)</text>
        <dbReference type="Rhea" id="RHEA:17989"/>
        <dbReference type="Rhea" id="RHEA-COMP:9863"/>
        <dbReference type="Rhea" id="RHEA-COMP:11604"/>
        <dbReference type="ChEBI" id="CHEBI:15378"/>
        <dbReference type="ChEBI" id="CHEBI:29999"/>
        <dbReference type="ChEBI" id="CHEBI:30616"/>
        <dbReference type="ChEBI" id="CHEBI:83421"/>
        <dbReference type="ChEBI" id="CHEBI:456216"/>
        <dbReference type="EC" id="2.7.11.1"/>
    </reaction>
</comment>
<dbReference type="PROSITE" id="PS50011">
    <property type="entry name" value="PROTEIN_KINASE_DOM"/>
    <property type="match status" value="1"/>
</dbReference>
<sequence>MQIYVPTHLDGVEDIENYERGGLPPIAVGDSLFGGRYAILQKLGYGGSSTVWLARDLDTEPGLLVSLKAMRADRSGSNSPGLTIPQHLKSLYPLSNYFQTVLHHFYEQSPNGNHLVIVCPLAGPSVASLYALPTNNYGTKEAIRGRRFRADFPKDVARDIANGFYQMHSAGIVHGDLTSSNILLRIAPNVVEWSDSAVTAYLGEPKKSKVQMITDKKSLPGGYGCVFSASDDSSHGPHAPPFRRDLLQESGLINDFGQSYLVASPPPHYRPGTTLGHMSPEMYFEGRAGLESDVWSLACLIYEIRTGLPLFDMAWSMNDDDLVMRHVELLGRLPDPWLTDLDPESREQWFKDDGELMTVDEQRRFMQTLGGGSFLLGRKQSLHERLRLVGTDNPSDTAAGPMYEKPNLAIEEDEVELLADLLGKMLKYQPEERVTMAQVIEHPWFARS</sequence>
<keyword evidence="4" id="KW-0547">Nucleotide-binding</keyword>
<proteinExistence type="predicted"/>
<dbReference type="InterPro" id="IPR051334">
    <property type="entry name" value="SRPK"/>
</dbReference>
<dbReference type="PANTHER" id="PTHR47634">
    <property type="entry name" value="PROTEIN KINASE DOMAIN-CONTAINING PROTEIN-RELATED"/>
    <property type="match status" value="1"/>
</dbReference>
<evidence type="ECO:0000256" key="2">
    <source>
        <dbReference type="ARBA" id="ARBA00022527"/>
    </source>
</evidence>
<evidence type="ECO:0000256" key="8">
    <source>
        <dbReference type="ARBA" id="ARBA00048679"/>
    </source>
</evidence>
<dbReference type="PANTHER" id="PTHR47634:SF9">
    <property type="entry name" value="PROTEIN KINASE DOMAIN-CONTAINING PROTEIN-RELATED"/>
    <property type="match status" value="1"/>
</dbReference>
<comment type="caution">
    <text evidence="10">The sequence shown here is derived from an EMBL/GenBank/DDBJ whole genome shotgun (WGS) entry which is preliminary data.</text>
</comment>
<keyword evidence="5" id="KW-0418">Kinase</keyword>
<evidence type="ECO:0000256" key="4">
    <source>
        <dbReference type="ARBA" id="ARBA00022741"/>
    </source>
</evidence>
<dbReference type="InterPro" id="IPR011009">
    <property type="entry name" value="Kinase-like_dom_sf"/>
</dbReference>
<dbReference type="Gene3D" id="1.10.510.10">
    <property type="entry name" value="Transferase(Phosphotransferase) domain 1"/>
    <property type="match status" value="1"/>
</dbReference>
<dbReference type="InterPro" id="IPR000719">
    <property type="entry name" value="Prot_kinase_dom"/>
</dbReference>
<evidence type="ECO:0000256" key="7">
    <source>
        <dbReference type="ARBA" id="ARBA00047899"/>
    </source>
</evidence>
<evidence type="ECO:0000256" key="5">
    <source>
        <dbReference type="ARBA" id="ARBA00022777"/>
    </source>
</evidence>
<keyword evidence="6" id="KW-0067">ATP-binding</keyword>
<name>A0A8H5BAB6_9AGAR</name>